<feature type="region of interest" description="Disordered" evidence="1">
    <location>
        <begin position="142"/>
        <end position="162"/>
    </location>
</feature>
<dbReference type="EMBL" id="JAPMOS010000284">
    <property type="protein sequence ID" value="KAJ4453289.1"/>
    <property type="molecule type" value="Genomic_DNA"/>
</dbReference>
<proteinExistence type="predicted"/>
<gene>
    <name evidence="2" type="ORF">PAPYR_12263</name>
</gene>
<name>A0ABQ8U7H5_9EUKA</name>
<dbReference type="Proteomes" id="UP001141327">
    <property type="component" value="Unassembled WGS sequence"/>
</dbReference>
<accession>A0ABQ8U7H5</accession>
<feature type="compositionally biased region" description="Low complexity" evidence="1">
    <location>
        <begin position="256"/>
        <end position="267"/>
    </location>
</feature>
<feature type="region of interest" description="Disordered" evidence="1">
    <location>
        <begin position="256"/>
        <end position="276"/>
    </location>
</feature>
<sequence>MTYQTMLKKLNNWNNPETMPSIYVTDQSVCADVEKLEPAPATSAAFGSREVTHLYVLLGPLKEAVWRAKKPQIYKGLYKLGFHRIFLQSHQSPAGIMFYLPKENWFGAQCVTRFLGDCSLGVFRVGDPDKFRLCLVDHGSRPRQNFDHPDSDSNSAKEMDFGVAPSSACRSQGLLSPLATPTATATAPPPAPLETPAAPLETAAAPPETPAAPLETPAAPLETAAAPLETPAAPLETAAAPLETAAAPLETAAARLDAASDASSCSSRPRVGRRTMNWILKNDVLKPRTRSGQS</sequence>
<reference evidence="2" key="1">
    <citation type="journal article" date="2022" name="bioRxiv">
        <title>Genomics of Preaxostyla Flagellates Illuminates Evolutionary Transitions and the Path Towards Mitochondrial Loss.</title>
        <authorList>
            <person name="Novak L.V.F."/>
            <person name="Treitli S.C."/>
            <person name="Pyrih J."/>
            <person name="Halakuc P."/>
            <person name="Pipaliya S.V."/>
            <person name="Vacek V."/>
            <person name="Brzon O."/>
            <person name="Soukal P."/>
            <person name="Eme L."/>
            <person name="Dacks J.B."/>
            <person name="Karnkowska A."/>
            <person name="Elias M."/>
            <person name="Hampl V."/>
        </authorList>
    </citation>
    <scope>NUCLEOTIDE SEQUENCE</scope>
    <source>
        <strain evidence="2">RCP-MX</strain>
    </source>
</reference>
<organism evidence="2 3">
    <name type="scientific">Paratrimastix pyriformis</name>
    <dbReference type="NCBI Taxonomy" id="342808"/>
    <lineage>
        <taxon>Eukaryota</taxon>
        <taxon>Metamonada</taxon>
        <taxon>Preaxostyla</taxon>
        <taxon>Paratrimastigidae</taxon>
        <taxon>Paratrimastix</taxon>
    </lineage>
</organism>
<evidence type="ECO:0000256" key="1">
    <source>
        <dbReference type="SAM" id="MobiDB-lite"/>
    </source>
</evidence>
<evidence type="ECO:0000313" key="3">
    <source>
        <dbReference type="Proteomes" id="UP001141327"/>
    </source>
</evidence>
<keyword evidence="3" id="KW-1185">Reference proteome</keyword>
<protein>
    <submittedName>
        <fullName evidence="2">Uncharacterized protein</fullName>
    </submittedName>
</protein>
<evidence type="ECO:0000313" key="2">
    <source>
        <dbReference type="EMBL" id="KAJ4453289.1"/>
    </source>
</evidence>
<comment type="caution">
    <text evidence="2">The sequence shown here is derived from an EMBL/GenBank/DDBJ whole genome shotgun (WGS) entry which is preliminary data.</text>
</comment>
<feature type="compositionally biased region" description="Basic and acidic residues" evidence="1">
    <location>
        <begin position="142"/>
        <end position="160"/>
    </location>
</feature>